<evidence type="ECO:0000259" key="9">
    <source>
        <dbReference type="PROSITE" id="PS50968"/>
    </source>
</evidence>
<dbReference type="InterPro" id="IPR001078">
    <property type="entry name" value="2-oxoacid_DH_actylTfrase"/>
</dbReference>
<evidence type="ECO:0000256" key="8">
    <source>
        <dbReference type="SAM" id="MobiDB-lite"/>
    </source>
</evidence>
<dbReference type="InterPro" id="IPR036625">
    <property type="entry name" value="E3-bd_dom_sf"/>
</dbReference>
<dbReference type="Pfam" id="PF02817">
    <property type="entry name" value="E3_binding"/>
    <property type="match status" value="1"/>
</dbReference>
<dbReference type="EMBL" id="JAYGII010000046">
    <property type="protein sequence ID" value="MEA5446673.1"/>
    <property type="molecule type" value="Genomic_DNA"/>
</dbReference>
<feature type="compositionally biased region" description="Basic and acidic residues" evidence="8">
    <location>
        <begin position="79"/>
        <end position="100"/>
    </location>
</feature>
<dbReference type="GO" id="GO:0005737">
    <property type="term" value="C:cytoplasm"/>
    <property type="evidence" value="ECO:0007669"/>
    <property type="project" value="TreeGrafter"/>
</dbReference>
<feature type="domain" description="Peripheral subunit-binding (PSBD)" evidence="10">
    <location>
        <begin position="146"/>
        <end position="183"/>
    </location>
</feature>
<comment type="similarity">
    <text evidence="2 7">Belongs to the 2-oxoacid dehydrogenase family.</text>
</comment>
<organism evidence="11 12">
    <name type="scientific">Natronospira elongata</name>
    <dbReference type="NCBI Taxonomy" id="3110268"/>
    <lineage>
        <taxon>Bacteria</taxon>
        <taxon>Pseudomonadati</taxon>
        <taxon>Pseudomonadota</taxon>
        <taxon>Gammaproteobacteria</taxon>
        <taxon>Natronospirales</taxon>
        <taxon>Natronospiraceae</taxon>
        <taxon>Natronospira</taxon>
    </lineage>
</organism>
<dbReference type="InterPro" id="IPR023213">
    <property type="entry name" value="CAT-like_dom_sf"/>
</dbReference>
<keyword evidence="4 7" id="KW-0808">Transferase</keyword>
<evidence type="ECO:0000313" key="11">
    <source>
        <dbReference type="EMBL" id="MEA5446673.1"/>
    </source>
</evidence>
<dbReference type="AlphaFoldDB" id="A0AAP6JGK7"/>
<evidence type="ECO:0000256" key="1">
    <source>
        <dbReference type="ARBA" id="ARBA00001938"/>
    </source>
</evidence>
<dbReference type="GO" id="GO:0031405">
    <property type="term" value="F:lipoic acid binding"/>
    <property type="evidence" value="ECO:0007669"/>
    <property type="project" value="TreeGrafter"/>
</dbReference>
<evidence type="ECO:0000256" key="4">
    <source>
        <dbReference type="ARBA" id="ARBA00022679"/>
    </source>
</evidence>
<evidence type="ECO:0000256" key="2">
    <source>
        <dbReference type="ARBA" id="ARBA00007317"/>
    </source>
</evidence>
<feature type="compositionally biased region" description="Low complexity" evidence="8">
    <location>
        <begin position="136"/>
        <end position="150"/>
    </location>
</feature>
<evidence type="ECO:0000256" key="3">
    <source>
        <dbReference type="ARBA" id="ARBA00011484"/>
    </source>
</evidence>
<dbReference type="PROSITE" id="PS50968">
    <property type="entry name" value="BIOTINYL_LIPOYL"/>
    <property type="match status" value="1"/>
</dbReference>
<gene>
    <name evidence="11" type="ORF">VCB98_12675</name>
</gene>
<dbReference type="Gene3D" id="3.30.559.10">
    <property type="entry name" value="Chloramphenicol acetyltransferase-like domain"/>
    <property type="match status" value="1"/>
</dbReference>
<dbReference type="PANTHER" id="PTHR43178:SF5">
    <property type="entry name" value="LIPOAMIDE ACYLTRANSFERASE COMPONENT OF BRANCHED-CHAIN ALPHA-KETO ACID DEHYDROGENASE COMPLEX, MITOCHONDRIAL"/>
    <property type="match status" value="1"/>
</dbReference>
<dbReference type="SUPFAM" id="SSF51230">
    <property type="entry name" value="Single hybrid motif"/>
    <property type="match status" value="1"/>
</dbReference>
<dbReference type="InterPro" id="IPR000089">
    <property type="entry name" value="Biotin_lipoyl"/>
</dbReference>
<proteinExistence type="inferred from homology"/>
<feature type="domain" description="Lipoyl-binding" evidence="9">
    <location>
        <begin position="1"/>
        <end position="76"/>
    </location>
</feature>
<dbReference type="CDD" id="cd06849">
    <property type="entry name" value="lipoyl_domain"/>
    <property type="match status" value="1"/>
</dbReference>
<dbReference type="Proteomes" id="UP001302316">
    <property type="component" value="Unassembled WGS sequence"/>
</dbReference>
<dbReference type="Pfam" id="PF00198">
    <property type="entry name" value="2-oxoacid_dh"/>
    <property type="match status" value="1"/>
</dbReference>
<dbReference type="GO" id="GO:0016407">
    <property type="term" value="F:acetyltransferase activity"/>
    <property type="evidence" value="ECO:0007669"/>
    <property type="project" value="TreeGrafter"/>
</dbReference>
<dbReference type="InterPro" id="IPR050743">
    <property type="entry name" value="2-oxoacid_DH_E2_comp"/>
</dbReference>
<evidence type="ECO:0000313" key="12">
    <source>
        <dbReference type="Proteomes" id="UP001302316"/>
    </source>
</evidence>
<keyword evidence="5 7" id="KW-0450">Lipoyl</keyword>
<dbReference type="Pfam" id="PF00364">
    <property type="entry name" value="Biotin_lipoyl"/>
    <property type="match status" value="1"/>
</dbReference>
<dbReference type="Gene3D" id="4.10.320.10">
    <property type="entry name" value="E3-binding domain"/>
    <property type="match status" value="1"/>
</dbReference>
<dbReference type="Gene3D" id="2.40.50.100">
    <property type="match status" value="1"/>
</dbReference>
<evidence type="ECO:0000259" key="10">
    <source>
        <dbReference type="PROSITE" id="PS51826"/>
    </source>
</evidence>
<dbReference type="RefSeq" id="WP_346053110.1">
    <property type="nucleotide sequence ID" value="NZ_JAYGII010000046.1"/>
</dbReference>
<reference evidence="11 12" key="1">
    <citation type="submission" date="2023-12" db="EMBL/GenBank/DDBJ databases">
        <title>Whole-genome sequencing of halo(alkali)philic microorganisms from hypersaline lakes.</title>
        <authorList>
            <person name="Sorokin D.Y."/>
            <person name="Merkel A.Y."/>
            <person name="Messina E."/>
            <person name="Yakimov M."/>
        </authorList>
    </citation>
    <scope>NUCLEOTIDE SEQUENCE [LARGE SCALE GENOMIC DNA]</scope>
    <source>
        <strain evidence="11 12">AB-CW1</strain>
    </source>
</reference>
<dbReference type="PANTHER" id="PTHR43178">
    <property type="entry name" value="DIHYDROLIPOAMIDE ACETYLTRANSFERASE COMPONENT OF PYRUVATE DEHYDROGENASE COMPLEX"/>
    <property type="match status" value="1"/>
</dbReference>
<dbReference type="SUPFAM" id="SSF52777">
    <property type="entry name" value="CoA-dependent acyltransferases"/>
    <property type="match status" value="1"/>
</dbReference>
<comment type="caution">
    <text evidence="11">The sequence shown here is derived from an EMBL/GenBank/DDBJ whole genome shotgun (WGS) entry which is preliminary data.</text>
</comment>
<keyword evidence="6 7" id="KW-0012">Acyltransferase</keyword>
<name>A0AAP6JGK7_9GAMM</name>
<dbReference type="InterPro" id="IPR011053">
    <property type="entry name" value="Single_hybrid_motif"/>
</dbReference>
<evidence type="ECO:0000256" key="7">
    <source>
        <dbReference type="RuleBase" id="RU003423"/>
    </source>
</evidence>
<keyword evidence="12" id="KW-1185">Reference proteome</keyword>
<dbReference type="PROSITE" id="PS51826">
    <property type="entry name" value="PSBD"/>
    <property type="match status" value="1"/>
</dbReference>
<accession>A0AAP6JGK7</accession>
<comment type="subunit">
    <text evidence="3">Forms a 24-polypeptide structural core with octahedral symmetry.</text>
</comment>
<evidence type="ECO:0000256" key="6">
    <source>
        <dbReference type="ARBA" id="ARBA00023315"/>
    </source>
</evidence>
<comment type="cofactor">
    <cofactor evidence="1 7">
        <name>(R)-lipoate</name>
        <dbReference type="ChEBI" id="CHEBI:83088"/>
    </cofactor>
</comment>
<dbReference type="SUPFAM" id="SSF47005">
    <property type="entry name" value="Peripheral subunit-binding domain of 2-oxo acid dehydrogenase complex"/>
    <property type="match status" value="1"/>
</dbReference>
<protein>
    <recommendedName>
        <fullName evidence="7">Dihydrolipoamide acetyltransferase component of pyruvate dehydrogenase complex</fullName>
        <ecNumber evidence="7">2.3.1.-</ecNumber>
    </recommendedName>
</protein>
<dbReference type="InterPro" id="IPR004167">
    <property type="entry name" value="PSBD"/>
</dbReference>
<feature type="region of interest" description="Disordered" evidence="8">
    <location>
        <begin position="75"/>
        <end position="158"/>
    </location>
</feature>
<evidence type="ECO:0000256" key="5">
    <source>
        <dbReference type="ARBA" id="ARBA00022823"/>
    </source>
</evidence>
<dbReference type="EC" id="2.3.1.-" evidence="7"/>
<sequence>MSDFTMPSMGADMEAGTLIEWKVQPGERVSRGQVIAVVDTAKAALDVEVFEDGIVEELYVEEGTAVPVGQALARIGDGQGKHPEPPREKEKEKEKEKEETVPEPQAPASAAKPATPEPAPSARRAESTTGRPDTTAPPVSAKSKPMASPAARRRAREAGVDLSALKGSGSAQSIVLADVDAAIGRQPSAKPRSQEMRQDMRQAIAAAMSRAKREIPHYYLDTTVDLHAAETWLADYNRERPPESRLLMAALFAKATALALAKHGDLNGHYEAAGFQAAESVNLGLAIHLRGGGLVAPAILDADKLALPELMRQLQDLVKRARSSGLKGSEMSQGTATLTNLGERGVDTVIGVIHPPQVAMIGFGRPRRQPVALPDGIGVHMSVKLSLAADHRVCDGHSGALFLNEIDQHLQTPEAL</sequence>